<comment type="caution">
    <text evidence="2">The sequence shown here is derived from an EMBL/GenBank/DDBJ whole genome shotgun (WGS) entry which is preliminary data.</text>
</comment>
<evidence type="ECO:0000256" key="1">
    <source>
        <dbReference type="SAM" id="MobiDB-lite"/>
    </source>
</evidence>
<dbReference type="AlphaFoldDB" id="A0A9N9JQG8"/>
<dbReference type="Proteomes" id="UP000789405">
    <property type="component" value="Unassembled WGS sequence"/>
</dbReference>
<dbReference type="OrthoDB" id="2486765at2759"/>
<evidence type="ECO:0000313" key="3">
    <source>
        <dbReference type="Proteomes" id="UP000789405"/>
    </source>
</evidence>
<keyword evidence="3" id="KW-1185">Reference proteome</keyword>
<feature type="region of interest" description="Disordered" evidence="1">
    <location>
        <begin position="1"/>
        <end position="43"/>
    </location>
</feature>
<accession>A0A9N9JQG8</accession>
<reference evidence="2" key="1">
    <citation type="submission" date="2021-06" db="EMBL/GenBank/DDBJ databases">
        <authorList>
            <person name="Kallberg Y."/>
            <person name="Tangrot J."/>
            <person name="Rosling A."/>
        </authorList>
    </citation>
    <scope>NUCLEOTIDE SEQUENCE</scope>
    <source>
        <strain evidence="2">MA453B</strain>
    </source>
</reference>
<proteinExistence type="predicted"/>
<feature type="non-terminal residue" evidence="2">
    <location>
        <position position="138"/>
    </location>
</feature>
<evidence type="ECO:0000313" key="2">
    <source>
        <dbReference type="EMBL" id="CAG8787558.1"/>
    </source>
</evidence>
<name>A0A9N9JQG8_9GLOM</name>
<sequence length="138" mass="15313">MSKKKVAAEKVGTAKISKASGNDNDNKAPGNNDDNKASNDYNKIKGHQKVAPVANDFALASSFVQKTNLQVSFVQQTNSQVSLANALDSLEFSANKPNNVLVEHDSNVLKKDDRKKDIEDFKNKEFLERFLTENTFHN</sequence>
<protein>
    <submittedName>
        <fullName evidence="2">5629_t:CDS:1</fullName>
    </submittedName>
</protein>
<dbReference type="EMBL" id="CAJVPY010024964">
    <property type="protein sequence ID" value="CAG8787558.1"/>
    <property type="molecule type" value="Genomic_DNA"/>
</dbReference>
<organism evidence="2 3">
    <name type="scientific">Dentiscutata erythropus</name>
    <dbReference type="NCBI Taxonomy" id="1348616"/>
    <lineage>
        <taxon>Eukaryota</taxon>
        <taxon>Fungi</taxon>
        <taxon>Fungi incertae sedis</taxon>
        <taxon>Mucoromycota</taxon>
        <taxon>Glomeromycotina</taxon>
        <taxon>Glomeromycetes</taxon>
        <taxon>Diversisporales</taxon>
        <taxon>Gigasporaceae</taxon>
        <taxon>Dentiscutata</taxon>
    </lineage>
</organism>
<gene>
    <name evidence="2" type="ORF">DERYTH_LOCUS20731</name>
</gene>